<evidence type="ECO:0000256" key="5">
    <source>
        <dbReference type="SAM" id="SignalP"/>
    </source>
</evidence>
<organism evidence="6 7">
    <name type="scientific">Streptomyces umbrinus</name>
    <dbReference type="NCBI Taxonomy" id="67370"/>
    <lineage>
        <taxon>Bacteria</taxon>
        <taxon>Bacillati</taxon>
        <taxon>Actinomycetota</taxon>
        <taxon>Actinomycetes</taxon>
        <taxon>Kitasatosporales</taxon>
        <taxon>Streptomycetaceae</taxon>
        <taxon>Streptomyces</taxon>
        <taxon>Streptomyces phaeochromogenes group</taxon>
    </lineage>
</organism>
<evidence type="ECO:0000313" key="7">
    <source>
        <dbReference type="Proteomes" id="UP001230328"/>
    </source>
</evidence>
<keyword evidence="7" id="KW-1185">Reference proteome</keyword>
<feature type="region of interest" description="Disordered" evidence="4">
    <location>
        <begin position="362"/>
        <end position="382"/>
    </location>
</feature>
<feature type="signal peptide" evidence="5">
    <location>
        <begin position="1"/>
        <end position="42"/>
    </location>
</feature>
<evidence type="ECO:0000256" key="1">
    <source>
        <dbReference type="ARBA" id="ARBA00000427"/>
    </source>
</evidence>
<dbReference type="PANTHER" id="PTHR10628">
    <property type="entry name" value="SIALIDASE"/>
    <property type="match status" value="1"/>
</dbReference>
<sequence length="502" mass="53038">MVATIWKGPSVRSAPPSRLRSLTALTAVLLPALALSGTSAGATPDGHGHKPVRLSGASPFAGCAPGALDGKMADGAIEPQLAADPGDPRRIAAVWPQDRQRGVVLAVTRDGGTSWKRTVVPHLTRCSGGRYDYADEPAVTFTADGALLVTGGLAMADGSASAGLSIRSDDGGRTWTRPAVIIEETDPARGGVASGPAVADPRDPDVLYVVTPRFPAAERTRNDAWISRSTDGGRSWQPPTLVVDAGDRHLVSGHRLTVLDDGTLVDVHTLVRFGEGPITNRLTLQAVRSTDAGRTWSEPVKVADLRTRFLFQDPESGEQVSHTTSLLSDTAVDRRTGRIHVAWQDSRFTDGAVDSVAVAASDDGGRTWSTPGKVNRTPSGIPLPNQQAFTVALAVGDDGTVAVSHSDFRHNDTGEALLTDRWLVRCRPEPADCTSDAATWRETRLTPTSYDMRRAPGIPDEASPRGYFLGERMGLVATGRGFTAAWAVPDAPGRAAVHVSTP</sequence>
<comment type="catalytic activity">
    <reaction evidence="1">
        <text>Hydrolysis of alpha-(2-&gt;3)-, alpha-(2-&gt;6)-, alpha-(2-&gt;8)- glycosidic linkages of terminal sialic acid residues in oligosaccharides, glycoproteins, glycolipids, colominic acid and synthetic substrates.</text>
        <dbReference type="EC" id="3.2.1.18"/>
    </reaction>
</comment>
<evidence type="ECO:0000313" key="6">
    <source>
        <dbReference type="EMBL" id="MDQ1032230.1"/>
    </source>
</evidence>
<dbReference type="CDD" id="cd15482">
    <property type="entry name" value="Sialidase_non-viral"/>
    <property type="match status" value="1"/>
</dbReference>
<protein>
    <recommendedName>
        <fullName evidence="3">exo-alpha-sialidase</fullName>
        <ecNumber evidence="3">3.2.1.18</ecNumber>
    </recommendedName>
</protein>
<name>A0ABU0T8U9_9ACTN</name>
<feature type="chain" id="PRO_5047532791" description="exo-alpha-sialidase" evidence="5">
    <location>
        <begin position="43"/>
        <end position="502"/>
    </location>
</feature>
<proteinExistence type="inferred from homology"/>
<evidence type="ECO:0000256" key="3">
    <source>
        <dbReference type="ARBA" id="ARBA00012733"/>
    </source>
</evidence>
<keyword evidence="5" id="KW-0732">Signal</keyword>
<dbReference type="InterPro" id="IPR015943">
    <property type="entry name" value="WD40/YVTN_repeat-like_dom_sf"/>
</dbReference>
<reference evidence="6 7" key="1">
    <citation type="submission" date="2023-07" db="EMBL/GenBank/DDBJ databases">
        <title>Comparative genomics of wheat-associated soil bacteria to identify genetic determinants of phenazine resistance.</title>
        <authorList>
            <person name="Mouncey N."/>
        </authorList>
    </citation>
    <scope>NUCLEOTIDE SEQUENCE [LARGE SCALE GENOMIC DNA]</scope>
    <source>
        <strain evidence="6 7">V2I4</strain>
    </source>
</reference>
<feature type="compositionally biased region" description="Polar residues" evidence="4">
    <location>
        <begin position="367"/>
        <end position="382"/>
    </location>
</feature>
<gene>
    <name evidence="6" type="ORF">QF035_009812</name>
</gene>
<dbReference type="SUPFAM" id="SSF50939">
    <property type="entry name" value="Sialidases"/>
    <property type="match status" value="1"/>
</dbReference>
<dbReference type="Gene3D" id="2.120.10.10">
    <property type="match status" value="1"/>
</dbReference>
<dbReference type="Gene3D" id="2.130.10.10">
    <property type="entry name" value="YVTN repeat-like/Quinoprotein amine dehydrogenase"/>
    <property type="match status" value="1"/>
</dbReference>
<comment type="caution">
    <text evidence="6">The sequence shown here is derived from an EMBL/GenBank/DDBJ whole genome shotgun (WGS) entry which is preliminary data.</text>
</comment>
<dbReference type="InterPro" id="IPR026856">
    <property type="entry name" value="Sialidase_fam"/>
</dbReference>
<dbReference type="EC" id="3.2.1.18" evidence="3"/>
<evidence type="ECO:0000256" key="4">
    <source>
        <dbReference type="SAM" id="MobiDB-lite"/>
    </source>
</evidence>
<dbReference type="EMBL" id="JAUSZI010000002">
    <property type="protein sequence ID" value="MDQ1032230.1"/>
    <property type="molecule type" value="Genomic_DNA"/>
</dbReference>
<dbReference type="PANTHER" id="PTHR10628:SF30">
    <property type="entry name" value="EXO-ALPHA-SIALIDASE"/>
    <property type="match status" value="1"/>
</dbReference>
<dbReference type="Proteomes" id="UP001230328">
    <property type="component" value="Unassembled WGS sequence"/>
</dbReference>
<comment type="similarity">
    <text evidence="2">Belongs to the glycosyl hydrolase 33 family.</text>
</comment>
<accession>A0ABU0T8U9</accession>
<dbReference type="InterPro" id="IPR036278">
    <property type="entry name" value="Sialidase_sf"/>
</dbReference>
<evidence type="ECO:0000256" key="2">
    <source>
        <dbReference type="ARBA" id="ARBA00009348"/>
    </source>
</evidence>